<dbReference type="GO" id="GO:0003700">
    <property type="term" value="F:DNA-binding transcription factor activity"/>
    <property type="evidence" value="ECO:0007669"/>
    <property type="project" value="InterPro"/>
</dbReference>
<keyword evidence="2" id="KW-0238">DNA-binding</keyword>
<dbReference type="InterPro" id="IPR009057">
    <property type="entry name" value="Homeodomain-like_sf"/>
</dbReference>
<dbReference type="EMBL" id="QMFB01000004">
    <property type="protein sequence ID" value="RAV21578.1"/>
    <property type="molecule type" value="Genomic_DNA"/>
</dbReference>
<dbReference type="InterPro" id="IPR003313">
    <property type="entry name" value="AraC-bd"/>
</dbReference>
<dbReference type="AlphaFoldDB" id="A0A329MQ31"/>
<comment type="caution">
    <text evidence="5">The sequence shown here is derived from an EMBL/GenBank/DDBJ whole genome shotgun (WGS) entry which is preliminary data.</text>
</comment>
<evidence type="ECO:0000313" key="6">
    <source>
        <dbReference type="Proteomes" id="UP000250369"/>
    </source>
</evidence>
<dbReference type="InterPro" id="IPR018060">
    <property type="entry name" value="HTH_AraC"/>
</dbReference>
<evidence type="ECO:0000256" key="2">
    <source>
        <dbReference type="ARBA" id="ARBA00023125"/>
    </source>
</evidence>
<dbReference type="Pfam" id="PF12833">
    <property type="entry name" value="HTH_18"/>
    <property type="match status" value="1"/>
</dbReference>
<protein>
    <submittedName>
        <fullName evidence="5">AraC family transcriptional regulator</fullName>
    </submittedName>
</protein>
<feature type="domain" description="HTH araC/xylS-type" evidence="4">
    <location>
        <begin position="164"/>
        <end position="262"/>
    </location>
</feature>
<proteinExistence type="predicted"/>
<dbReference type="SUPFAM" id="SSF46689">
    <property type="entry name" value="Homeodomain-like"/>
    <property type="match status" value="2"/>
</dbReference>
<dbReference type="RefSeq" id="WP_113030669.1">
    <property type="nucleotide sequence ID" value="NZ_QMFB01000004.1"/>
</dbReference>
<evidence type="ECO:0000256" key="3">
    <source>
        <dbReference type="ARBA" id="ARBA00023163"/>
    </source>
</evidence>
<dbReference type="Pfam" id="PF02311">
    <property type="entry name" value="AraC_binding"/>
    <property type="match status" value="1"/>
</dbReference>
<keyword evidence="1" id="KW-0805">Transcription regulation</keyword>
<dbReference type="SMART" id="SM00342">
    <property type="entry name" value="HTH_ARAC"/>
    <property type="match status" value="1"/>
</dbReference>
<organism evidence="5 6">
    <name type="scientific">Paenibacillus contaminans</name>
    <dbReference type="NCBI Taxonomy" id="450362"/>
    <lineage>
        <taxon>Bacteria</taxon>
        <taxon>Bacillati</taxon>
        <taxon>Bacillota</taxon>
        <taxon>Bacilli</taxon>
        <taxon>Bacillales</taxon>
        <taxon>Paenibacillaceae</taxon>
        <taxon>Paenibacillus</taxon>
    </lineage>
</organism>
<dbReference type="InterPro" id="IPR020449">
    <property type="entry name" value="Tscrpt_reg_AraC-type_HTH"/>
</dbReference>
<gene>
    <name evidence="5" type="ORF">DQG23_09975</name>
</gene>
<dbReference type="Proteomes" id="UP000250369">
    <property type="component" value="Unassembled WGS sequence"/>
</dbReference>
<keyword evidence="6" id="KW-1185">Reference proteome</keyword>
<dbReference type="InterPro" id="IPR037923">
    <property type="entry name" value="HTH-like"/>
</dbReference>
<evidence type="ECO:0000259" key="4">
    <source>
        <dbReference type="PROSITE" id="PS01124"/>
    </source>
</evidence>
<keyword evidence="3" id="KW-0804">Transcription</keyword>
<name>A0A329MQ31_9BACL</name>
<evidence type="ECO:0000313" key="5">
    <source>
        <dbReference type="EMBL" id="RAV21578.1"/>
    </source>
</evidence>
<sequence>METEVLYSGYSYHDKPMYPDEWIGNDYYLLRLQTEGNCRICLDGRSERLVPGDLLFLRPEETYRLVVEENEEGKAGSGDYYVICKGAWIDRWASRGDKPKRAHIQADGSVLDIWKRIVLERRRIGENNGELVDYLLRALCLTLERAFKQANGGKSDNVRGVAAHRMKRYIEEHATQTFAVDEVAASVRLSPSRAAKLFKEAFGETIVKYAIRVRLSIAIERMQYSGLTLEQIAESCGFGSYPYFYRCFMKRFGVSPREYREEASPIA</sequence>
<reference evidence="5 6" key="1">
    <citation type="journal article" date="2009" name="Int. J. Syst. Evol. Microbiol.">
        <title>Paenibacillus contaminans sp. nov., isolated from a contaminated laboratory plate.</title>
        <authorList>
            <person name="Chou J.H."/>
            <person name="Lee J.H."/>
            <person name="Lin M.C."/>
            <person name="Chang P.S."/>
            <person name="Arun A.B."/>
            <person name="Young C.C."/>
            <person name="Chen W.M."/>
        </authorList>
    </citation>
    <scope>NUCLEOTIDE SEQUENCE [LARGE SCALE GENOMIC DNA]</scope>
    <source>
        <strain evidence="5 6">CKOBP-6</strain>
    </source>
</reference>
<dbReference type="PANTHER" id="PTHR43280">
    <property type="entry name" value="ARAC-FAMILY TRANSCRIPTIONAL REGULATOR"/>
    <property type="match status" value="1"/>
</dbReference>
<dbReference type="SUPFAM" id="SSF51215">
    <property type="entry name" value="Regulatory protein AraC"/>
    <property type="match status" value="1"/>
</dbReference>
<dbReference type="GO" id="GO:0043565">
    <property type="term" value="F:sequence-specific DNA binding"/>
    <property type="evidence" value="ECO:0007669"/>
    <property type="project" value="InterPro"/>
</dbReference>
<dbReference type="OrthoDB" id="345364at2"/>
<evidence type="ECO:0000256" key="1">
    <source>
        <dbReference type="ARBA" id="ARBA00023015"/>
    </source>
</evidence>
<dbReference type="Gene3D" id="1.10.10.60">
    <property type="entry name" value="Homeodomain-like"/>
    <property type="match status" value="1"/>
</dbReference>
<dbReference type="PRINTS" id="PR00032">
    <property type="entry name" value="HTHARAC"/>
</dbReference>
<accession>A0A329MQ31</accession>
<dbReference type="PROSITE" id="PS01124">
    <property type="entry name" value="HTH_ARAC_FAMILY_2"/>
    <property type="match status" value="1"/>
</dbReference>
<dbReference type="PANTHER" id="PTHR43280:SF2">
    <property type="entry name" value="HTH-TYPE TRANSCRIPTIONAL REGULATOR EXSA"/>
    <property type="match status" value="1"/>
</dbReference>